<evidence type="ECO:0000256" key="10">
    <source>
        <dbReference type="SAM" id="Phobius"/>
    </source>
</evidence>
<dbReference type="Pfam" id="PF00905">
    <property type="entry name" value="Transpeptidase"/>
    <property type="match status" value="1"/>
</dbReference>
<sequence length="537" mass="59005">MNSFSSNNQQSWLSWFLRGLLIVVFLVLFAKLIEVQIIKGDYYRKLSEENRVRHIPIPAPRGKIIARGGEILAGNFETKKRVKFNKNGSFEITDDLTDASPDEIITDYKRYYSLGGKGAHAIGYLTQAGDTEVGRIDPKCSEKGQTLSGTLVGRTGLEEEYQCLLLGMPGEELIEVNTQGVKIRSLGKRNPIPGQDIKTTIDFGLQTEVANDMDNQKGAAIVTDVEGAILAFYSSPSFDPDNIAASLNDQNLPLFNRVVSGTFHPGSVFKPVTAIAALQENVIDKNFRYNDTGSITVNGFTYRNWYLVEYGRTEGEIDLTRAIARSTDTFFYKVGEMVGPNNITKWAKTFGLDKITGIDLPGETSGLIPSTDWKKDTIKEQWYLGDTYHMSIGQGYVALTPIEINTFITGIANDGLSCVPHLIASTPARCKNYRINQQNINLVKEGMKGVCSEGGTAYTFFDFSAKHSGQTVACKTGTAEVSADGNPHAWFTVFSPIDKPQIVATILFEKGGQGSQVAGPVARKIFDYYFAGVSTTQ</sequence>
<evidence type="ECO:0000256" key="6">
    <source>
        <dbReference type="ARBA" id="ARBA00022984"/>
    </source>
</evidence>
<evidence type="ECO:0000256" key="7">
    <source>
        <dbReference type="ARBA" id="ARBA00022989"/>
    </source>
</evidence>
<dbReference type="GO" id="GO:0071555">
    <property type="term" value="P:cell wall organization"/>
    <property type="evidence" value="ECO:0007669"/>
    <property type="project" value="TreeGrafter"/>
</dbReference>
<evidence type="ECO:0000256" key="2">
    <source>
        <dbReference type="ARBA" id="ARBA00004236"/>
    </source>
</evidence>
<evidence type="ECO:0000256" key="8">
    <source>
        <dbReference type="ARBA" id="ARBA00023136"/>
    </source>
</evidence>
<evidence type="ECO:0000313" key="14">
    <source>
        <dbReference type="Proteomes" id="UP000034774"/>
    </source>
</evidence>
<dbReference type="PANTHER" id="PTHR30627">
    <property type="entry name" value="PEPTIDOGLYCAN D,D-TRANSPEPTIDASE"/>
    <property type="match status" value="1"/>
</dbReference>
<dbReference type="GO" id="GO:0005886">
    <property type="term" value="C:plasma membrane"/>
    <property type="evidence" value="ECO:0007669"/>
    <property type="project" value="TreeGrafter"/>
</dbReference>
<keyword evidence="3" id="KW-1003">Cell membrane</keyword>
<dbReference type="SUPFAM" id="SSF56601">
    <property type="entry name" value="beta-lactamase/transpeptidase-like"/>
    <property type="match status" value="1"/>
</dbReference>
<feature type="transmembrane region" description="Helical" evidence="10">
    <location>
        <begin position="12"/>
        <end position="33"/>
    </location>
</feature>
<evidence type="ECO:0000256" key="1">
    <source>
        <dbReference type="ARBA" id="ARBA00004167"/>
    </source>
</evidence>
<dbReference type="Gene3D" id="3.40.710.10">
    <property type="entry name" value="DD-peptidase/beta-lactamase superfamily"/>
    <property type="match status" value="1"/>
</dbReference>
<keyword evidence="8 10" id="KW-0472">Membrane</keyword>
<dbReference type="STRING" id="1618572.UT17_C0002G0169"/>
<keyword evidence="5" id="KW-0133">Cell shape</keyword>
<dbReference type="InterPro" id="IPR012338">
    <property type="entry name" value="Beta-lactam/transpept-like"/>
</dbReference>
<evidence type="ECO:0000259" key="12">
    <source>
        <dbReference type="Pfam" id="PF03717"/>
    </source>
</evidence>
<proteinExistence type="predicted"/>
<dbReference type="InterPro" id="IPR050515">
    <property type="entry name" value="Beta-lactam/transpept"/>
</dbReference>
<evidence type="ECO:0000259" key="11">
    <source>
        <dbReference type="Pfam" id="PF00905"/>
    </source>
</evidence>
<gene>
    <name evidence="13" type="ORF">UT17_C0002G0169</name>
</gene>
<accession>A0A0G0PT27</accession>
<dbReference type="PANTHER" id="PTHR30627:SF2">
    <property type="entry name" value="PEPTIDOGLYCAN D,D-TRANSPEPTIDASE MRDA"/>
    <property type="match status" value="1"/>
</dbReference>
<feature type="domain" description="Penicillin-binding protein dimerisation" evidence="12">
    <location>
        <begin position="103"/>
        <end position="185"/>
    </location>
</feature>
<comment type="caution">
    <text evidence="13">The sequence shown here is derived from an EMBL/GenBank/DDBJ whole genome shotgun (WGS) entry which is preliminary data.</text>
</comment>
<dbReference type="EMBL" id="LBVU01000002">
    <property type="protein sequence ID" value="KKQ92506.1"/>
    <property type="molecule type" value="Genomic_DNA"/>
</dbReference>
<keyword evidence="6" id="KW-0573">Peptidoglycan synthesis</keyword>
<dbReference type="AlphaFoldDB" id="A0A0G0PT27"/>
<dbReference type="InterPro" id="IPR036138">
    <property type="entry name" value="PBP_dimer_sf"/>
</dbReference>
<organism evidence="13 14">
    <name type="scientific">Candidatus Woesebacteria bacterium GW2011_GWB1_39_10</name>
    <dbReference type="NCBI Taxonomy" id="1618572"/>
    <lineage>
        <taxon>Bacteria</taxon>
        <taxon>Candidatus Woeseibacteriota</taxon>
    </lineage>
</organism>
<dbReference type="InterPro" id="IPR001460">
    <property type="entry name" value="PCN-bd_Tpept"/>
</dbReference>
<dbReference type="GO" id="GO:0008658">
    <property type="term" value="F:penicillin binding"/>
    <property type="evidence" value="ECO:0007669"/>
    <property type="project" value="InterPro"/>
</dbReference>
<evidence type="ECO:0000256" key="4">
    <source>
        <dbReference type="ARBA" id="ARBA00022692"/>
    </source>
</evidence>
<name>A0A0G0PT27_9BACT</name>
<evidence type="ECO:0000256" key="9">
    <source>
        <dbReference type="ARBA" id="ARBA00023316"/>
    </source>
</evidence>
<dbReference type="SUPFAM" id="SSF56519">
    <property type="entry name" value="Penicillin binding protein dimerisation domain"/>
    <property type="match status" value="1"/>
</dbReference>
<dbReference type="Gene3D" id="3.90.1310.10">
    <property type="entry name" value="Penicillin-binding protein 2a (Domain 2)"/>
    <property type="match status" value="1"/>
</dbReference>
<evidence type="ECO:0000313" key="13">
    <source>
        <dbReference type="EMBL" id="KKQ92506.1"/>
    </source>
</evidence>
<evidence type="ECO:0000256" key="5">
    <source>
        <dbReference type="ARBA" id="ARBA00022960"/>
    </source>
</evidence>
<evidence type="ECO:0000256" key="3">
    <source>
        <dbReference type="ARBA" id="ARBA00022475"/>
    </source>
</evidence>
<keyword evidence="7 10" id="KW-1133">Transmembrane helix</keyword>
<keyword evidence="9" id="KW-0961">Cell wall biogenesis/degradation</keyword>
<reference evidence="13 14" key="1">
    <citation type="journal article" date="2015" name="Nature">
        <title>rRNA introns, odd ribosomes, and small enigmatic genomes across a large radiation of phyla.</title>
        <authorList>
            <person name="Brown C.T."/>
            <person name="Hug L.A."/>
            <person name="Thomas B.C."/>
            <person name="Sharon I."/>
            <person name="Castelle C.J."/>
            <person name="Singh A."/>
            <person name="Wilkins M.J."/>
            <person name="Williams K.H."/>
            <person name="Banfield J.F."/>
        </authorList>
    </citation>
    <scope>NUCLEOTIDE SEQUENCE [LARGE SCALE GENOMIC DNA]</scope>
</reference>
<feature type="domain" description="Penicillin-binding protein transpeptidase" evidence="11">
    <location>
        <begin position="218"/>
        <end position="526"/>
    </location>
</feature>
<dbReference type="Proteomes" id="UP000034774">
    <property type="component" value="Unassembled WGS sequence"/>
</dbReference>
<dbReference type="InterPro" id="IPR005311">
    <property type="entry name" value="PBP_dimer"/>
</dbReference>
<keyword evidence="4 10" id="KW-0812">Transmembrane</keyword>
<dbReference type="Pfam" id="PF03717">
    <property type="entry name" value="PBP_dimer"/>
    <property type="match status" value="1"/>
</dbReference>
<protein>
    <submittedName>
        <fullName evidence="13">Penicillin-binding protein 2</fullName>
    </submittedName>
</protein>
<comment type="subcellular location">
    <subcellularLocation>
        <location evidence="2">Cell membrane</location>
    </subcellularLocation>
    <subcellularLocation>
        <location evidence="1">Membrane</location>
        <topology evidence="1">Single-pass membrane protein</topology>
    </subcellularLocation>
</comment>